<dbReference type="EMBL" id="AP019308">
    <property type="protein sequence ID" value="BBH19575.1"/>
    <property type="molecule type" value="Genomic_DNA"/>
</dbReference>
<keyword evidence="2" id="KW-0812">Transmembrane</keyword>
<feature type="compositionally biased region" description="Basic and acidic residues" evidence="1">
    <location>
        <begin position="126"/>
        <end position="138"/>
    </location>
</feature>
<feature type="region of interest" description="Disordered" evidence="1">
    <location>
        <begin position="74"/>
        <end position="138"/>
    </location>
</feature>
<dbReference type="OrthoDB" id="2666791at2"/>
<evidence type="ECO:0000313" key="4">
    <source>
        <dbReference type="Proteomes" id="UP000275368"/>
    </source>
</evidence>
<dbReference type="RefSeq" id="WP_125654004.1">
    <property type="nucleotide sequence ID" value="NZ_AP019308.1"/>
</dbReference>
<evidence type="ECO:0000313" key="3">
    <source>
        <dbReference type="EMBL" id="BBH19575.1"/>
    </source>
</evidence>
<protein>
    <submittedName>
        <fullName evidence="3">Uncharacterized protein</fullName>
    </submittedName>
</protein>
<feature type="transmembrane region" description="Helical" evidence="2">
    <location>
        <begin position="20"/>
        <end position="39"/>
    </location>
</feature>
<keyword evidence="4" id="KW-1185">Reference proteome</keyword>
<feature type="compositionally biased region" description="Polar residues" evidence="1">
    <location>
        <begin position="110"/>
        <end position="125"/>
    </location>
</feature>
<dbReference type="AlphaFoldDB" id="A0A3G9IU60"/>
<gene>
    <name evidence="3" type="ORF">Back11_09200</name>
</gene>
<dbReference type="KEGG" id="pbk:Back11_09200"/>
<organism evidence="3 4">
    <name type="scientific">Paenibacillus baekrokdamisoli</name>
    <dbReference type="NCBI Taxonomy" id="1712516"/>
    <lineage>
        <taxon>Bacteria</taxon>
        <taxon>Bacillati</taxon>
        <taxon>Bacillota</taxon>
        <taxon>Bacilli</taxon>
        <taxon>Bacillales</taxon>
        <taxon>Paenibacillaceae</taxon>
        <taxon>Paenibacillus</taxon>
    </lineage>
</organism>
<name>A0A3G9IU60_9BACL</name>
<reference evidence="3 4" key="1">
    <citation type="submission" date="2018-11" db="EMBL/GenBank/DDBJ databases">
        <title>Complete genome sequence of Paenibacillus baekrokdamisoli strain KCTC 33723.</title>
        <authorList>
            <person name="Kang S.W."/>
            <person name="Lee K.C."/>
            <person name="Kim K.K."/>
            <person name="Kim J.S."/>
            <person name="Kim D.S."/>
            <person name="Ko S.H."/>
            <person name="Yang S.H."/>
            <person name="Lee J.S."/>
        </authorList>
    </citation>
    <scope>NUCLEOTIDE SEQUENCE [LARGE SCALE GENOMIC DNA]</scope>
    <source>
        <strain evidence="3 4">KCTC 33723</strain>
    </source>
</reference>
<dbReference type="Proteomes" id="UP000275368">
    <property type="component" value="Chromosome"/>
</dbReference>
<evidence type="ECO:0000256" key="2">
    <source>
        <dbReference type="SAM" id="Phobius"/>
    </source>
</evidence>
<evidence type="ECO:0000256" key="1">
    <source>
        <dbReference type="SAM" id="MobiDB-lite"/>
    </source>
</evidence>
<keyword evidence="2" id="KW-0472">Membrane</keyword>
<keyword evidence="2" id="KW-1133">Transmembrane helix</keyword>
<accession>A0A3G9IU60</accession>
<sequence>MKQRPELKQKKKSVFSWRRLVLVSSIVLVLFLGAAWYAYERMTDKLLEVFMDETLQSNGSLAAGIANDEVERTAVQDSRTDDVMQPTNARVTVPDPEQSFKSSSKKQESVRNTTKTPQKQASMTSHKADITERQAADAADKVTLKDKLTIGSVVMNHWSSDDLKSLKKVLSGGLSIQEKRQLKKRAMAELSENEYNALIQIAHKYGLSQGKSYKQSKEETNLSK</sequence>
<proteinExistence type="predicted"/>